<organism evidence="2 3">
    <name type="scientific">Methyloglobulus morosus KoM1</name>
    <dbReference type="NCBI Taxonomy" id="1116472"/>
    <lineage>
        <taxon>Bacteria</taxon>
        <taxon>Pseudomonadati</taxon>
        <taxon>Pseudomonadota</taxon>
        <taxon>Gammaproteobacteria</taxon>
        <taxon>Methylococcales</taxon>
        <taxon>Methylococcaceae</taxon>
        <taxon>Methyloglobulus</taxon>
    </lineage>
</organism>
<dbReference type="OrthoDB" id="9768066at2"/>
<sequence length="761" mass="83539">MTESRLHIFGIRHHGPGSARGLVAALNHLKPVKILIEGPAEASHLIAYAGRDQMTPPLAILVYASQDPSHASFYPFAAYSPEWCAMVWGNENNIPAEFIDLPCAYRLAKALAQTSQPDTEISEDAPLPDKPGAEESPQQEALTRDPFFHLATLAGYDDAEAWWNDIIEEGHHGDSHFSAIENAVAALREYCKESTETLQREVYMRLQIHKTLQETDGTIAVVCGAWHAPALRDLSRIGADQKALNKLPKTKTEATWAPWSDRHLAAATGYGAGVSSPGWYQFLWRQGHQNQSLAATWQQRVAHLLRSEGLMASTAAVIEAARLSHSLAALRARPSPGLAEMNDASLSVLCGGVLLPLRLIHERLIIGASVGEVAPDVPQPPLQADLGKLLKKYRLKLETDSQELTLDLRSEAGIAKSVLFNRLLLLNIPWGSFLPSTGRGTFREKWRLCWDPAFSVRLNEAIRFGPTIQQAALNSAIEQVGQAKTVADAAKLVEQCLLADLTQAAGQAITRLESLSVQGNEVNFLIDAVVPLVNILRYGTARPIPELTLRGLTVSMMNETLVRLPYAVQNLDEQEGDAMMKRLGSFHHAVYLLADEDIVSRWYTLLKGLIHASTCNAGIQGLAAHFLYDNAKLAAEELHKLLVQVMSYGTPPLHSARWLEGFLSGSADIIIVDDALFLIMDEWLMALPEEDFMETIPLIRRAFFGFGLSQRHRLLAKVRAGTTAIHPGTSGQAIELDEGGKYFELALPLLATILNLSIGKE</sequence>
<comment type="caution">
    <text evidence="2">The sequence shown here is derived from an EMBL/GenBank/DDBJ whole genome shotgun (WGS) entry which is preliminary data.</text>
</comment>
<dbReference type="InterPro" id="IPR050458">
    <property type="entry name" value="LolB"/>
</dbReference>
<dbReference type="PANTHER" id="PTHR30634:SF14">
    <property type="match status" value="1"/>
</dbReference>
<dbReference type="PATRIC" id="fig|1116472.3.peg.1410"/>
<evidence type="ECO:0000313" key="2">
    <source>
        <dbReference type="EMBL" id="ESS72762.1"/>
    </source>
</evidence>
<name>V5C2S5_9GAMM</name>
<dbReference type="InterPro" id="IPR043737">
    <property type="entry name" value="DUF5682"/>
</dbReference>
<evidence type="ECO:0000256" key="1">
    <source>
        <dbReference type="SAM" id="MobiDB-lite"/>
    </source>
</evidence>
<proteinExistence type="predicted"/>
<feature type="region of interest" description="Disordered" evidence="1">
    <location>
        <begin position="115"/>
        <end position="141"/>
    </location>
</feature>
<evidence type="ECO:0000313" key="3">
    <source>
        <dbReference type="Proteomes" id="UP000017842"/>
    </source>
</evidence>
<reference evidence="2 3" key="1">
    <citation type="journal article" date="2013" name="Genome Announc.">
        <title>Draft Genome Sequence of the Methanotrophic Gammaproteobacterium Methyloglobulus morosus DSM 22980 Strain KoM1.</title>
        <authorList>
            <person name="Poehlein A."/>
            <person name="Deutzmann J.S."/>
            <person name="Daniel R."/>
            <person name="Simeonova D.D."/>
        </authorList>
    </citation>
    <scope>NUCLEOTIDE SEQUENCE [LARGE SCALE GENOMIC DNA]</scope>
    <source>
        <strain evidence="2 3">KoM1</strain>
    </source>
</reference>
<dbReference type="EMBL" id="AYLO01000045">
    <property type="protein sequence ID" value="ESS72762.1"/>
    <property type="molecule type" value="Genomic_DNA"/>
</dbReference>
<dbReference type="Pfam" id="PF18934">
    <property type="entry name" value="DUF5682"/>
    <property type="match status" value="1"/>
</dbReference>
<dbReference type="AlphaFoldDB" id="V5C2S5"/>
<dbReference type="eggNOG" id="COG1916">
    <property type="taxonomic scope" value="Bacteria"/>
</dbReference>
<accession>V5C2S5</accession>
<keyword evidence="3" id="KW-1185">Reference proteome</keyword>
<dbReference type="PANTHER" id="PTHR30634">
    <property type="entry name" value="OUTER MEMBRANE LOLAB LIPOPROTEIN INSERTION APPARATUS"/>
    <property type="match status" value="1"/>
</dbReference>
<gene>
    <name evidence="2" type="ORF">MGMO_46c00040</name>
</gene>
<protein>
    <submittedName>
        <fullName evidence="2">Uncharacterized protein</fullName>
    </submittedName>
</protein>
<dbReference type="RefSeq" id="WP_023494228.1">
    <property type="nucleotide sequence ID" value="NZ_AYLO01000045.1"/>
</dbReference>
<dbReference type="Proteomes" id="UP000017842">
    <property type="component" value="Unassembled WGS sequence"/>
</dbReference>
<dbReference type="STRING" id="1116472.MGMO_46c00040"/>